<dbReference type="Pfam" id="PF00593">
    <property type="entry name" value="TonB_dep_Rec_b-barrel"/>
    <property type="match status" value="1"/>
</dbReference>
<keyword evidence="4" id="KW-0798">TonB box</keyword>
<dbReference type="PROSITE" id="PS00018">
    <property type="entry name" value="EF_HAND_1"/>
    <property type="match status" value="1"/>
</dbReference>
<evidence type="ECO:0000259" key="7">
    <source>
        <dbReference type="Pfam" id="PF07715"/>
    </source>
</evidence>
<evidence type="ECO:0000256" key="3">
    <source>
        <dbReference type="ARBA" id="ARBA00023237"/>
    </source>
</evidence>
<evidence type="ECO:0000259" key="6">
    <source>
        <dbReference type="Pfam" id="PF00593"/>
    </source>
</evidence>
<protein>
    <recommendedName>
        <fullName evidence="10">TonB-dependent receptor</fullName>
    </recommendedName>
</protein>
<dbReference type="EMBL" id="AP023086">
    <property type="protein sequence ID" value="BCD96318.1"/>
    <property type="molecule type" value="Genomic_DNA"/>
</dbReference>
<comment type="subcellular location">
    <subcellularLocation>
        <location evidence="1 4">Cell outer membrane</location>
    </subcellularLocation>
</comment>
<dbReference type="NCBIfam" id="TIGR01782">
    <property type="entry name" value="TonB-Xanth-Caul"/>
    <property type="match status" value="1"/>
</dbReference>
<evidence type="ECO:0000313" key="8">
    <source>
        <dbReference type="EMBL" id="BCD96318.1"/>
    </source>
</evidence>
<dbReference type="Gene3D" id="2.170.130.10">
    <property type="entry name" value="TonB-dependent receptor, plug domain"/>
    <property type="match status" value="1"/>
</dbReference>
<dbReference type="Gene3D" id="2.40.170.20">
    <property type="entry name" value="TonB-dependent receptor, beta-barrel domain"/>
    <property type="match status" value="1"/>
</dbReference>
<dbReference type="SUPFAM" id="SSF56935">
    <property type="entry name" value="Porins"/>
    <property type="match status" value="1"/>
</dbReference>
<reference evidence="8 9" key="1">
    <citation type="journal article" date="2022" name="IScience">
        <title>An ultrasensitive nanofiber-based assay for enzymatic hydrolysis and deep-sea microbial degradation of cellulose.</title>
        <authorList>
            <person name="Tsudome M."/>
            <person name="Tachioka M."/>
            <person name="Miyazaki M."/>
            <person name="Uchimura K."/>
            <person name="Tsuda M."/>
            <person name="Takaki Y."/>
            <person name="Deguchi S."/>
        </authorList>
    </citation>
    <scope>NUCLEOTIDE SEQUENCE [LARGE SCALE GENOMIC DNA]</scope>
    <source>
        <strain evidence="8 9">GE09</strain>
    </source>
</reference>
<feature type="domain" description="TonB-dependent receptor plug" evidence="7">
    <location>
        <begin position="61"/>
        <end position="172"/>
    </location>
</feature>
<sequence length="1055" mass="114489">MTIKTHTGRRLFKRSTIAACVMAASAAHVQAQEANSDDPALLEEVVVYGIKQSLQNAQDIKRDATTVKDVITASDITSLPDKSVVEALARVPGVVVEKFAATSDSDHFSGEGSAALVRGLNRVRTEFNGRGAFNAGLGGSLNLGDIPPELVKSIEVIKNQTASTTEGGIAGTINIVTRKPLDSDGLVLGGSVKAVYADLIGETSPELSGIFSNSIDTDTGRYGFMLNLSSSEFQSRVEQVAYHNFYERSARGVDASTVTGTDRNGDPIYDNIEPTVDNGFAGQPIANDLNGTYYMPPSVRIGRQDSLRDRLGIAAAVQWESPSEEVLATFEYISSDSKMTWSERAIENADSLGDQVDNRNNGLPLGVNSGSPLDSFGSDGLFSGGVIGSGNGYLALTRAHEEENRIEDYSANIVFNPDNGPLTIETDLQYIGTEASLHDFSIMNRFTSDVAVSGGDTPTMAFLGPDVGTNPLTPNYAALNDLSTYVVRSAMDAQQDAKGKQLAFALDGEYEFDEGFITSVQGGVQFTEREQSIKDADYDWGLVSPEWSATAATLEEFPELAERVDFGSDHADGALGGQTAFYFPTLGFAENKEAFEDYINQPVQRTVDVNGDGVVDENDVAPLNFEAGAAGDPFVSNARQNERVNPGLRPYAPNQIFETSEKRQAAYVQVNFENNDLPIEIGGNVGLRFVNIQLETTGFVEFQEITGGFLNPDQQAPGFENNITDSQNAFLDGSSGPLAASPDDYSTVLPSLNVKFGITDDFLIRFGASKAIFVPELQDIRNGTRISATTLTERVDPNDPDSDYTSVEVSSINASTVGDSNPFLQPEESVNIDLSAEWYFSDVGSLTGVIFTKDIDNLIRMASSRGVYTNPNTGVSEEVIFTSKANVGEATINGFEIAYQQGFDMLPEPFDGLGMQFNYTYLDAEEDVGDDLDTSTFGAFTDLPLEGLSESNYNLVLFYENELFSTRFAYNWRSEYLLNSRDVIAKAPKYNDDLGFLDFSANYNLTDQIKLGFNINNVLNTQTKTLQQVTQAGLLAPRQYIVNDRRFTFSVTGNF</sequence>
<dbReference type="GO" id="GO:0009279">
    <property type="term" value="C:cell outer membrane"/>
    <property type="evidence" value="ECO:0007669"/>
    <property type="project" value="UniProtKB-SubCell"/>
</dbReference>
<dbReference type="InterPro" id="IPR037066">
    <property type="entry name" value="Plug_dom_sf"/>
</dbReference>
<keyword evidence="3" id="KW-0998">Cell outer membrane</keyword>
<keyword evidence="5" id="KW-0732">Signal</keyword>
<dbReference type="KEGG" id="marq:MARGE09_P0518"/>
<dbReference type="RefSeq" id="WP_236985819.1">
    <property type="nucleotide sequence ID" value="NZ_AP023086.1"/>
</dbReference>
<accession>A0AAN2BIV8</accession>
<dbReference type="Pfam" id="PF07715">
    <property type="entry name" value="Plug"/>
    <property type="match status" value="1"/>
</dbReference>
<gene>
    <name evidence="8" type="ORF">MARGE09_P0518</name>
</gene>
<dbReference type="InterPro" id="IPR000531">
    <property type="entry name" value="Beta-barrel_TonB"/>
</dbReference>
<dbReference type="Proteomes" id="UP001320119">
    <property type="component" value="Chromosome"/>
</dbReference>
<keyword evidence="2 4" id="KW-0472">Membrane</keyword>
<feature type="domain" description="TonB-dependent receptor-like beta-barrel" evidence="6">
    <location>
        <begin position="476"/>
        <end position="1018"/>
    </location>
</feature>
<dbReference type="AlphaFoldDB" id="A0AAN2BIV8"/>
<dbReference type="PANTHER" id="PTHR40980">
    <property type="entry name" value="PLUG DOMAIN-CONTAINING PROTEIN"/>
    <property type="match status" value="1"/>
</dbReference>
<feature type="chain" id="PRO_5042958340" description="TonB-dependent receptor" evidence="5">
    <location>
        <begin position="32"/>
        <end position="1055"/>
    </location>
</feature>
<dbReference type="InterPro" id="IPR036942">
    <property type="entry name" value="Beta-barrel_TonB_sf"/>
</dbReference>
<dbReference type="PANTHER" id="PTHR40980:SF3">
    <property type="entry name" value="TONB-DEPENDENT RECEPTOR-LIKE BETA-BARREL DOMAIN-CONTAINING PROTEIN"/>
    <property type="match status" value="1"/>
</dbReference>
<evidence type="ECO:0000256" key="1">
    <source>
        <dbReference type="ARBA" id="ARBA00004442"/>
    </source>
</evidence>
<evidence type="ECO:0000313" key="9">
    <source>
        <dbReference type="Proteomes" id="UP001320119"/>
    </source>
</evidence>
<comment type="similarity">
    <text evidence="4">Belongs to the TonB-dependent receptor family.</text>
</comment>
<keyword evidence="9" id="KW-1185">Reference proteome</keyword>
<feature type="signal peptide" evidence="5">
    <location>
        <begin position="1"/>
        <end position="31"/>
    </location>
</feature>
<proteinExistence type="inferred from homology"/>
<evidence type="ECO:0000256" key="5">
    <source>
        <dbReference type="SAM" id="SignalP"/>
    </source>
</evidence>
<organism evidence="8 9">
    <name type="scientific">Marinagarivorans cellulosilyticus</name>
    <dbReference type="NCBI Taxonomy" id="2721545"/>
    <lineage>
        <taxon>Bacteria</taxon>
        <taxon>Pseudomonadati</taxon>
        <taxon>Pseudomonadota</taxon>
        <taxon>Gammaproteobacteria</taxon>
        <taxon>Cellvibrionales</taxon>
        <taxon>Cellvibrionaceae</taxon>
        <taxon>Marinagarivorans</taxon>
    </lineage>
</organism>
<evidence type="ECO:0008006" key="10">
    <source>
        <dbReference type="Google" id="ProtNLM"/>
    </source>
</evidence>
<dbReference type="InterPro" id="IPR010104">
    <property type="entry name" value="TonB_rcpt_bac"/>
</dbReference>
<name>A0AAN2BIV8_9GAMM</name>
<evidence type="ECO:0000256" key="4">
    <source>
        <dbReference type="RuleBase" id="RU003357"/>
    </source>
</evidence>
<dbReference type="InterPro" id="IPR012910">
    <property type="entry name" value="Plug_dom"/>
</dbReference>
<dbReference type="InterPro" id="IPR018247">
    <property type="entry name" value="EF_Hand_1_Ca_BS"/>
</dbReference>
<evidence type="ECO:0000256" key="2">
    <source>
        <dbReference type="ARBA" id="ARBA00023136"/>
    </source>
</evidence>